<feature type="compositionally biased region" description="Basic residues" evidence="2">
    <location>
        <begin position="15"/>
        <end position="26"/>
    </location>
</feature>
<dbReference type="Proteomes" id="UP000269793">
    <property type="component" value="Chromosome II"/>
</dbReference>
<evidence type="ECO:0000256" key="1">
    <source>
        <dbReference type="SAM" id="Coils"/>
    </source>
</evidence>
<feature type="compositionally biased region" description="Low complexity" evidence="2">
    <location>
        <begin position="1107"/>
        <end position="1117"/>
    </location>
</feature>
<dbReference type="OrthoDB" id="2528184at2759"/>
<feature type="compositionally biased region" description="Basic and acidic residues" evidence="2">
    <location>
        <begin position="314"/>
        <end position="332"/>
    </location>
</feature>
<reference evidence="3 4" key="1">
    <citation type="submission" date="2018-10" db="EMBL/GenBank/DDBJ databases">
        <title>Complete genome sequence of Malassezia restricta CBS 7877.</title>
        <authorList>
            <person name="Morand S.C."/>
            <person name="Bertignac M."/>
            <person name="Iltis A."/>
            <person name="Kolder I."/>
            <person name="Pirovano W."/>
            <person name="Jourdain R."/>
            <person name="Clavaud C."/>
        </authorList>
    </citation>
    <scope>NUCLEOTIDE SEQUENCE [LARGE SCALE GENOMIC DNA]</scope>
    <source>
        <strain evidence="3 4">CBS 7877</strain>
    </source>
</reference>
<feature type="compositionally biased region" description="Basic and acidic residues" evidence="2">
    <location>
        <begin position="791"/>
        <end position="804"/>
    </location>
</feature>
<sequence length="1155" mass="128015">MDSEAQRGRQEQLRSAKRALRQFQRRRAQEQGKRASRTLRASVLVRNAEAPPTVLTQYFTASNHPGPIARESAVRATDKTKRRRSRPSTIYMDEGPFSRRTSQICWSGSMEGGDARHPRQGSVSSSRLPTMSAGHRLSLARQSLLETQRQSLDPAFHDGPRRRSRHSRQLSISTRGQGFEVLSGQSLHRTSMHQDASTRRSIRFSALEPASILFGMSSVHKPLPPAPSSVPTDWKAELRGMESDDREDRETALDKLEGRRPPSMMPTLKASDDQRRSIVPSWLSMGDAPPTQLQVPKRSGASKRQSIVPIPPPMRKETPECQDPRDEMDRTPRPSGPETAVPSAEAPRSPLRPLRLSSLSTARRPSTQASHKAARRVSSITYKASYDNDLATPTRAWSDLEQKHHQPSSSRGVLSAATSWATSDQTQSLFSPDSNVSDSPGATSIDSTDHTSRKRGFRMEDHLLASLHARMDEQRERHQQELTSLQRELEEVRQVMGSQLVAMTGAKDAAEKELAELQKQVHDMGTQLEDTSGERDMYKEDIVDWRSRCSDLEHTIQSQQLRLDQEWTWRRVATKRMQAMSHRLQADTSVYSDESQASPSASGSMSLLEALPELPELPSEDELGLWTQRVTRQLSKHAPNSDAPDLAPETVKLLTDMREQILALYSALRLEESNHALTRDQLRDAQSKSRASDDAQPTMRSLVLDMPTPTPAETEALEPFATVDKTSGTDAQDTAADILFPGTAQDDSAPIGLGFSSPPHEAASLRSAEVFSSHDREYSDESLGLATSQPHAHEPETPKDSADLFHTDSKRASGMFSLTMDPYAPLSGMTSSSTTSQPAWPDVDTSHTVDAEGEAADAYLQGHIPDAYIDLEGGVMDDSAWVDEEDVSDAEQPDDLVSSPSTPRPEFIPEWSFEQAVFEANRDMQLYKASGKSHRNKYARRGARRMRQNEIEDFFGIFDVATDTITPLPVPDYALDMPPVDTSKLLPAWEYPRPDQDDGTCAPSLDEPWQTPKRRPQPVKTTSPMDDVNSKPVPSVSQTLSEWASSSWTSESYSDGSATNAPVPEIQSFDATQLVDDDMLPCAPNRNSLLAPAIPAPCTPIPRSPGDDSPSPLSPGRMRLVKHNPLTRIPVPTPIWKLDFELTTAVPHAPQPFTI</sequence>
<evidence type="ECO:0000313" key="3">
    <source>
        <dbReference type="EMBL" id="AYO42246.1"/>
    </source>
</evidence>
<feature type="region of interest" description="Disordered" evidence="2">
    <location>
        <begin position="152"/>
        <end position="171"/>
    </location>
</feature>
<dbReference type="AlphaFoldDB" id="A0A3G2S3B0"/>
<keyword evidence="4" id="KW-1185">Reference proteome</keyword>
<feature type="region of interest" description="Disordered" evidence="2">
    <location>
        <begin position="238"/>
        <end position="376"/>
    </location>
</feature>
<feature type="compositionally biased region" description="Polar residues" evidence="2">
    <location>
        <begin position="407"/>
        <end position="446"/>
    </location>
</feature>
<feature type="region of interest" description="Disordered" evidence="2">
    <location>
        <begin position="884"/>
        <end position="905"/>
    </location>
</feature>
<feature type="region of interest" description="Disordered" evidence="2">
    <location>
        <begin position="987"/>
        <end position="1038"/>
    </location>
</feature>
<name>A0A3G2S3B0_MALR7</name>
<feature type="compositionally biased region" description="Polar residues" evidence="2">
    <location>
        <begin position="828"/>
        <end position="838"/>
    </location>
</feature>
<dbReference type="VEuPathDB" id="FungiDB:DNF11_1296"/>
<feature type="region of interest" description="Disordered" evidence="2">
    <location>
        <begin position="1096"/>
        <end position="1117"/>
    </location>
</feature>
<feature type="compositionally biased region" description="Acidic residues" evidence="2">
    <location>
        <begin position="884"/>
        <end position="894"/>
    </location>
</feature>
<feature type="compositionally biased region" description="Basic and acidic residues" evidence="2">
    <location>
        <begin position="1"/>
        <end position="14"/>
    </location>
</feature>
<evidence type="ECO:0000313" key="4">
    <source>
        <dbReference type="Proteomes" id="UP000269793"/>
    </source>
</evidence>
<organism evidence="3 4">
    <name type="scientific">Malassezia restricta (strain ATCC 96810 / NBRC 103918 / CBS 7877)</name>
    <name type="common">Seborrheic dermatitis infection agent</name>
    <dbReference type="NCBI Taxonomy" id="425264"/>
    <lineage>
        <taxon>Eukaryota</taxon>
        <taxon>Fungi</taxon>
        <taxon>Dikarya</taxon>
        <taxon>Basidiomycota</taxon>
        <taxon>Ustilaginomycotina</taxon>
        <taxon>Malasseziomycetes</taxon>
        <taxon>Malasseziales</taxon>
        <taxon>Malasseziaceae</taxon>
        <taxon>Malassezia</taxon>
    </lineage>
</organism>
<feature type="region of interest" description="Disordered" evidence="2">
    <location>
        <begin position="1"/>
        <end position="38"/>
    </location>
</feature>
<keyword evidence="1" id="KW-0175">Coiled coil</keyword>
<feature type="region of interest" description="Disordered" evidence="2">
    <location>
        <begin position="749"/>
        <end position="804"/>
    </location>
</feature>
<feature type="region of interest" description="Disordered" evidence="2">
    <location>
        <begin position="827"/>
        <end position="846"/>
    </location>
</feature>
<feature type="compositionally biased region" description="Basic and acidic residues" evidence="2">
    <location>
        <begin position="447"/>
        <end position="456"/>
    </location>
</feature>
<feature type="coiled-coil region" evidence="1">
    <location>
        <begin position="468"/>
        <end position="534"/>
    </location>
</feature>
<feature type="compositionally biased region" description="Low complexity" evidence="2">
    <location>
        <begin position="346"/>
        <end position="367"/>
    </location>
</feature>
<dbReference type="EMBL" id="CP033149">
    <property type="protein sequence ID" value="AYO42246.1"/>
    <property type="molecule type" value="Genomic_DNA"/>
</dbReference>
<feature type="region of interest" description="Disordered" evidence="2">
    <location>
        <begin position="400"/>
        <end position="456"/>
    </location>
</feature>
<accession>A0A3G2S3B0</accession>
<evidence type="ECO:0000256" key="2">
    <source>
        <dbReference type="SAM" id="MobiDB-lite"/>
    </source>
</evidence>
<protein>
    <submittedName>
        <fullName evidence="3">Uncharacterized protein</fullName>
    </submittedName>
</protein>
<proteinExistence type="predicted"/>
<feature type="region of interest" description="Disordered" evidence="2">
    <location>
        <begin position="61"/>
        <end position="94"/>
    </location>
</feature>
<gene>
    <name evidence="3" type="ORF">DNF11_1296</name>
</gene>
<feature type="compositionally biased region" description="Basic and acidic residues" evidence="2">
    <location>
        <begin position="238"/>
        <end position="260"/>
    </location>
</feature>
<feature type="region of interest" description="Disordered" evidence="2">
    <location>
        <begin position="109"/>
        <end position="130"/>
    </location>
</feature>